<keyword evidence="1" id="KW-0175">Coiled coil</keyword>
<name>A0ABR2I708_9EUKA</name>
<evidence type="ECO:0000256" key="2">
    <source>
        <dbReference type="SAM" id="MobiDB-lite"/>
    </source>
</evidence>
<feature type="compositionally biased region" description="Basic residues" evidence="2">
    <location>
        <begin position="820"/>
        <end position="836"/>
    </location>
</feature>
<evidence type="ECO:0000313" key="3">
    <source>
        <dbReference type="EMBL" id="KAK8858201.1"/>
    </source>
</evidence>
<sequence>MKNKKQRTTTSDFQNNSKLIIPDNPILSEYYLAISQFIRQLNLTETSLSFDDSLVEIINDAAKIARHDSNSPTAATLDANWRLFSNQILFHVQQINQRNQSLKILQCISAIKEIVSYTNEAAPIAQAAKKEHHNTYLLMKKALSHIEQAVSLNDSDRTNIQLRSFKNDLAKGYTKFFQLSQLDRAASLTAMQDCKKNVEQMFRILSGANQLYNLPIEFQNFSRFVNQLKLKYDVKKVPPGTQRSRTPPSRFPKTSFPKYNFSSTITNSPPTSPEPSTIVRKTSDFSLTSRKIKTPKIQSKEPTTPPPHNKAIQTPNIKQQSRSKTPQSKIPSLPLSTIRTNRLSPTGNSARKNPPATENISTENMMSQSARQKSSKLQVPSSLPSSKYRKITPQQSSTSIPININENEQQQEKPTTSTKIPSKRKSDPSSINSALPSPLQNEPQKRRTRGEHSKKPSSPLSSTLSNISQSNKKNINHSQNLSQTQNLNKKKEQQCCNLISTAININRYTADSISSSSENEKDINLNNSFKLPKNQSSFSQDSETDQLVMAVKKAKEEVSQLSPTLEKLQRDLSGGFIFHDESTSQQSPPPPRPEEVASPSSGRHEKSNRRRSTQNDYRENDVEIDIEADDFTPKNNGYNCHREIRSFDSRQCSNVSKYSFSTIKSTYQDFLERLKQFDALVDIGESIEKFNSSVNKIDNNEETDFNIEVELSDIDESIAAMCCNSDSDLKTELTGNKASIKLGRALSSINRKIDESLSNASVSADTILSDYQNIFEMIESMKTLDVSNKNHIDQLFLQVINSCSQPFINAKSTLLNYSKNKSRKKGNNKSRSKKDFKKKENEEEELVNQNQLLEEELQKLSSELINLEENEKYRKANIIEDNEYLLNLDDSEKLNEMTCDDLVRFRNELLIQLTEIKKQHENQISQIKESSEESLRKKSEIRIDLVNISKKITDIHQLLLTCGKNRTIEYQSKVISKENLQEILMNLIAQENQIVQSICNS</sequence>
<feature type="compositionally biased region" description="Low complexity" evidence="2">
    <location>
        <begin position="456"/>
        <end position="467"/>
    </location>
</feature>
<evidence type="ECO:0000313" key="4">
    <source>
        <dbReference type="Proteomes" id="UP001470230"/>
    </source>
</evidence>
<accession>A0ABR2I708</accession>
<feature type="compositionally biased region" description="Polar residues" evidence="2">
    <location>
        <begin position="311"/>
        <end position="385"/>
    </location>
</feature>
<dbReference type="PROSITE" id="PS51311">
    <property type="entry name" value="SCGB"/>
    <property type="match status" value="1"/>
</dbReference>
<protein>
    <submittedName>
        <fullName evidence="3">Uncharacterized protein</fullName>
    </submittedName>
</protein>
<keyword evidence="4" id="KW-1185">Reference proteome</keyword>
<feature type="compositionally biased region" description="Polar residues" evidence="2">
    <location>
        <begin position="392"/>
        <end position="420"/>
    </location>
</feature>
<feature type="region of interest" description="Disordered" evidence="2">
    <location>
        <begin position="236"/>
        <end position="467"/>
    </location>
</feature>
<evidence type="ECO:0000256" key="1">
    <source>
        <dbReference type="SAM" id="Coils"/>
    </source>
</evidence>
<feature type="region of interest" description="Disordered" evidence="2">
    <location>
        <begin position="819"/>
        <end position="847"/>
    </location>
</feature>
<comment type="caution">
    <text evidence="3">The sequence shown here is derived from an EMBL/GenBank/DDBJ whole genome shotgun (WGS) entry which is preliminary data.</text>
</comment>
<dbReference type="InterPro" id="IPR016126">
    <property type="entry name" value="Secretoglobin"/>
</dbReference>
<gene>
    <name evidence="3" type="ORF">M9Y10_013302</name>
</gene>
<proteinExistence type="predicted"/>
<feature type="region of interest" description="Disordered" evidence="2">
    <location>
        <begin position="578"/>
        <end position="633"/>
    </location>
</feature>
<feature type="compositionally biased region" description="Low complexity" evidence="2">
    <location>
        <begin position="262"/>
        <end position="277"/>
    </location>
</feature>
<dbReference type="EMBL" id="JAPFFF010000019">
    <property type="protein sequence ID" value="KAK8858201.1"/>
    <property type="molecule type" value="Genomic_DNA"/>
</dbReference>
<dbReference type="Proteomes" id="UP001470230">
    <property type="component" value="Unassembled WGS sequence"/>
</dbReference>
<organism evidence="3 4">
    <name type="scientific">Tritrichomonas musculus</name>
    <dbReference type="NCBI Taxonomy" id="1915356"/>
    <lineage>
        <taxon>Eukaryota</taxon>
        <taxon>Metamonada</taxon>
        <taxon>Parabasalia</taxon>
        <taxon>Tritrichomonadida</taxon>
        <taxon>Tritrichomonadidae</taxon>
        <taxon>Tritrichomonas</taxon>
    </lineage>
</organism>
<reference evidence="3 4" key="1">
    <citation type="submission" date="2024-04" db="EMBL/GenBank/DDBJ databases">
        <title>Tritrichomonas musculus Genome.</title>
        <authorList>
            <person name="Alves-Ferreira E."/>
            <person name="Grigg M."/>
            <person name="Lorenzi H."/>
            <person name="Galac M."/>
        </authorList>
    </citation>
    <scope>NUCLEOTIDE SEQUENCE [LARGE SCALE GENOMIC DNA]</scope>
    <source>
        <strain evidence="3 4">EAF2021</strain>
    </source>
</reference>
<feature type="compositionally biased region" description="Polar residues" evidence="2">
    <location>
        <begin position="428"/>
        <end position="442"/>
    </location>
</feature>
<feature type="coiled-coil region" evidence="1">
    <location>
        <begin position="910"/>
        <end position="937"/>
    </location>
</feature>